<accession>A0A6G9IBV8</accession>
<dbReference type="KEGG" id="orb:IPMB12_06225"/>
<dbReference type="Pfam" id="PF13431">
    <property type="entry name" value="TPR_17"/>
    <property type="match status" value="1"/>
</dbReference>
<keyword evidence="2" id="KW-1185">Reference proteome</keyword>
<dbReference type="SUPFAM" id="SSF81901">
    <property type="entry name" value="HCP-like"/>
    <property type="match status" value="1"/>
</dbReference>
<evidence type="ECO:0000313" key="1">
    <source>
        <dbReference type="EMBL" id="QIQ21317.1"/>
    </source>
</evidence>
<dbReference type="EMBL" id="CP050253">
    <property type="protein sequence ID" value="QIQ21317.1"/>
    <property type="molecule type" value="Genomic_DNA"/>
</dbReference>
<dbReference type="InParanoid" id="A0A6G9IBV8"/>
<reference evidence="1 2" key="1">
    <citation type="submission" date="2020-03" db="EMBL/GenBank/DDBJ databases">
        <title>Complete genome sequence of Orbus sp. IPMB12 (BCRC 80908).</title>
        <authorList>
            <person name="Lo W.-S."/>
            <person name="Chang T.-H."/>
            <person name="Kuo C.-H."/>
        </authorList>
    </citation>
    <scope>NUCLEOTIDE SEQUENCE [LARGE SCALE GENOMIC DNA]</scope>
    <source>
        <strain evidence="1 2">IPMB12</strain>
    </source>
</reference>
<dbReference type="Gene3D" id="1.25.40.10">
    <property type="entry name" value="Tetratricopeptide repeat domain"/>
    <property type="match status" value="1"/>
</dbReference>
<dbReference type="Gene3D" id="2.60.40.3500">
    <property type="match status" value="1"/>
</dbReference>
<name>A0A6G9IBV8_9GAMM</name>
<organism evidence="1 2">
    <name type="scientific">Zophobihabitans entericus</name>
    <dbReference type="NCBI Taxonomy" id="1635327"/>
    <lineage>
        <taxon>Bacteria</taxon>
        <taxon>Pseudomonadati</taxon>
        <taxon>Pseudomonadota</taxon>
        <taxon>Gammaproteobacteria</taxon>
        <taxon>Orbales</taxon>
        <taxon>Orbaceae</taxon>
        <taxon>Zophobihabitans</taxon>
    </lineage>
</organism>
<proteinExistence type="predicted"/>
<evidence type="ECO:0000313" key="2">
    <source>
        <dbReference type="Proteomes" id="UP000501168"/>
    </source>
</evidence>
<dbReference type="Proteomes" id="UP000501168">
    <property type="component" value="Chromosome"/>
</dbReference>
<dbReference type="AlphaFoldDB" id="A0A6G9IBV8"/>
<gene>
    <name evidence="1" type="ORF">IPMB12_06225</name>
</gene>
<protein>
    <submittedName>
        <fullName evidence="1">Uncharacterized protein</fullName>
    </submittedName>
</protein>
<sequence>MAKKEEEQKVYILEATRNYGGLIEIYRNRLQQNDTEETRIKLANLYYLTNNYESSMFYLKPIIEKTQSSQVFLLYGKNVMKTADGNQSDLIKAQGYVEKSLAIDPNNGEAYNVLGIIQVRLQQLDKAELSFNQARVLFYDETKVINNLAMISILQKNYRKSYAYLTQLYSKGNREPIVINNLFFTIVKLGDYNFAKSFCLEHKLSDFPDILINELKYVEPKEMVNHTFLAPNVIDVKIEHSNDLAEGSKIKGAEPAVQSTPVATTAMTKGATVAATPVTANDKTKASDTEVNNILQSMTLLPQSGETKAETTATTTTSTVKPVATTAAVVEGKNKVIDTRVGEHKDYTRLVIESANRDGYLLTKVSDQQYTITMNNIDIDSKMIDRLVSRIKTNNRDMVSVRVEQTAQNGIVIHLTTKGVVKVKESYLPPQSKYKHCFVFDFYNK</sequence>
<dbReference type="InterPro" id="IPR011990">
    <property type="entry name" value="TPR-like_helical_dom_sf"/>
</dbReference>